<dbReference type="GO" id="GO:0016020">
    <property type="term" value="C:membrane"/>
    <property type="evidence" value="ECO:0007669"/>
    <property type="project" value="InterPro"/>
</dbReference>
<evidence type="ECO:0000256" key="1">
    <source>
        <dbReference type="ARBA" id="ARBA00023224"/>
    </source>
</evidence>
<dbReference type="EMBL" id="JACXSI010000018">
    <property type="protein sequence ID" value="MBD3108465.1"/>
    <property type="molecule type" value="Genomic_DNA"/>
</dbReference>
<keyword evidence="7" id="KW-1185">Reference proteome</keyword>
<dbReference type="GO" id="GO:0004888">
    <property type="term" value="F:transmembrane signaling receptor activity"/>
    <property type="evidence" value="ECO:0007669"/>
    <property type="project" value="InterPro"/>
</dbReference>
<dbReference type="CDD" id="cd01068">
    <property type="entry name" value="globin_sensor"/>
    <property type="match status" value="1"/>
</dbReference>
<dbReference type="InterPro" id="IPR012292">
    <property type="entry name" value="Globin/Proto"/>
</dbReference>
<dbReference type="PRINTS" id="PR00260">
    <property type="entry name" value="CHEMTRNSDUCR"/>
</dbReference>
<evidence type="ECO:0000256" key="4">
    <source>
        <dbReference type="SAM" id="Coils"/>
    </source>
</evidence>
<dbReference type="InterPro" id="IPR004090">
    <property type="entry name" value="Chemotax_Me-accpt_rcpt"/>
</dbReference>
<dbReference type="PANTHER" id="PTHR32089:SF118">
    <property type="entry name" value="HEME-BASED AEROTACTIC TRANSDUCER HEMAT"/>
    <property type="match status" value="1"/>
</dbReference>
<dbReference type="Gene3D" id="1.10.490.10">
    <property type="entry name" value="Globins"/>
    <property type="match status" value="1"/>
</dbReference>
<dbReference type="PROSITE" id="PS50111">
    <property type="entry name" value="CHEMOTAXIS_TRANSDUC_2"/>
    <property type="match status" value="1"/>
</dbReference>
<gene>
    <name evidence="6" type="ORF">IEO70_08805</name>
</gene>
<dbReference type="GO" id="GO:0019825">
    <property type="term" value="F:oxygen binding"/>
    <property type="evidence" value="ECO:0007669"/>
    <property type="project" value="InterPro"/>
</dbReference>
<dbReference type="GO" id="GO:0006935">
    <property type="term" value="P:chemotaxis"/>
    <property type="evidence" value="ECO:0007669"/>
    <property type="project" value="InterPro"/>
</dbReference>
<dbReference type="InterPro" id="IPR004089">
    <property type="entry name" value="MCPsignal_dom"/>
</dbReference>
<dbReference type="InterPro" id="IPR039379">
    <property type="entry name" value="Protoglobin_sensor_dom"/>
</dbReference>
<feature type="coiled-coil region" evidence="4">
    <location>
        <begin position="161"/>
        <end position="192"/>
    </location>
</feature>
<dbReference type="InterPro" id="IPR044398">
    <property type="entry name" value="Globin-sensor_dom"/>
</dbReference>
<dbReference type="SMART" id="SM00283">
    <property type="entry name" value="MA"/>
    <property type="match status" value="1"/>
</dbReference>
<evidence type="ECO:0000259" key="5">
    <source>
        <dbReference type="PROSITE" id="PS50111"/>
    </source>
</evidence>
<dbReference type="AlphaFoldDB" id="A0A927CZ77"/>
<keyword evidence="1 3" id="KW-0807">Transducer</keyword>
<comment type="caution">
    <text evidence="6">The sequence shown here is derived from an EMBL/GenBank/DDBJ whole genome shotgun (WGS) entry which is preliminary data.</text>
</comment>
<proteinExistence type="inferred from homology"/>
<sequence length="419" mass="47339">MNFQEGIGSLSVAAEGLIANQIKMIQLTEEDLKIASKLQPLIIERIEEITEAFYNNLINEPSLIDTINKYSSVGKLKQTFKQHIIEIFGGKIDEEYISRRIKIAKVHVRIGLQTKWYMSAFQKLFELVTSILNQKIKRRDEFFTAVCAISKLFNLEQQIVLEAYQEEEERKIQKHEEQKQLIINEVLNESQELATISESVKNSFDELDQKSDEILSHACNGTELSNMADETADEGKHQIIVQNEMMNNIVVSVDDASNEVQQFLSNLTEMQSVVNIVTNIANQTNLLALNAAIEAARAGEYGKGFSVVASEVRSLSEETKKSVQSVSDLIDQMNKQVKQLADSIEKIKENALLGNESMQNVDAQFEQILSTMKKSKIQNSNIEEEMIEFVKVLHQIGNSFEEVAASAKDLSLISEKIQQ</sequence>
<feature type="domain" description="Methyl-accepting transducer" evidence="5">
    <location>
        <begin position="168"/>
        <end position="411"/>
    </location>
</feature>
<dbReference type="PANTHER" id="PTHR32089">
    <property type="entry name" value="METHYL-ACCEPTING CHEMOTAXIS PROTEIN MCPB"/>
    <property type="match status" value="1"/>
</dbReference>
<evidence type="ECO:0000313" key="7">
    <source>
        <dbReference type="Proteomes" id="UP000602076"/>
    </source>
</evidence>
<evidence type="ECO:0000256" key="3">
    <source>
        <dbReference type="PROSITE-ProRule" id="PRU00284"/>
    </source>
</evidence>
<accession>A0A927CZ77</accession>
<keyword evidence="4" id="KW-0175">Coiled coil</keyword>
<organism evidence="6 7">
    <name type="scientific">Peribacillus faecalis</name>
    <dbReference type="NCBI Taxonomy" id="2772559"/>
    <lineage>
        <taxon>Bacteria</taxon>
        <taxon>Bacillati</taxon>
        <taxon>Bacillota</taxon>
        <taxon>Bacilli</taxon>
        <taxon>Bacillales</taxon>
        <taxon>Bacillaceae</taxon>
        <taxon>Peribacillus</taxon>
    </lineage>
</organism>
<feature type="coiled-coil region" evidence="4">
    <location>
        <begin position="323"/>
        <end position="350"/>
    </location>
</feature>
<dbReference type="GO" id="GO:0007165">
    <property type="term" value="P:signal transduction"/>
    <property type="evidence" value="ECO:0007669"/>
    <property type="project" value="UniProtKB-KW"/>
</dbReference>
<protein>
    <submittedName>
        <fullName evidence="6">Globin-coupled sensor protein</fullName>
    </submittedName>
</protein>
<name>A0A927CZ77_9BACI</name>
<evidence type="ECO:0000313" key="6">
    <source>
        <dbReference type="EMBL" id="MBD3108465.1"/>
    </source>
</evidence>
<dbReference type="InterPro" id="IPR009050">
    <property type="entry name" value="Globin-like_sf"/>
</dbReference>
<dbReference type="SUPFAM" id="SSF58104">
    <property type="entry name" value="Methyl-accepting chemotaxis protein (MCP) signaling domain"/>
    <property type="match status" value="1"/>
</dbReference>
<dbReference type="GO" id="GO:0020037">
    <property type="term" value="F:heme binding"/>
    <property type="evidence" value="ECO:0007669"/>
    <property type="project" value="InterPro"/>
</dbReference>
<dbReference type="Pfam" id="PF00015">
    <property type="entry name" value="MCPsignal"/>
    <property type="match status" value="1"/>
</dbReference>
<dbReference type="Pfam" id="PF11563">
    <property type="entry name" value="Protoglobin"/>
    <property type="match status" value="1"/>
</dbReference>
<dbReference type="Gene3D" id="1.10.287.950">
    <property type="entry name" value="Methyl-accepting chemotaxis protein"/>
    <property type="match status" value="1"/>
</dbReference>
<dbReference type="Proteomes" id="UP000602076">
    <property type="component" value="Unassembled WGS sequence"/>
</dbReference>
<reference evidence="6" key="1">
    <citation type="submission" date="2020-09" db="EMBL/GenBank/DDBJ databases">
        <title>Bacillus faecalis sp. nov., a moderately halophilic bacterium isolated from cow faeces.</title>
        <authorList>
            <person name="Jiang L."/>
            <person name="Lee J."/>
        </authorList>
    </citation>
    <scope>NUCLEOTIDE SEQUENCE</scope>
    <source>
        <strain evidence="6">AGMB 02131</strain>
    </source>
</reference>
<dbReference type="SUPFAM" id="SSF46458">
    <property type="entry name" value="Globin-like"/>
    <property type="match status" value="1"/>
</dbReference>
<comment type="similarity">
    <text evidence="2">Belongs to the methyl-accepting chemotaxis (MCP) protein family.</text>
</comment>
<evidence type="ECO:0000256" key="2">
    <source>
        <dbReference type="ARBA" id="ARBA00029447"/>
    </source>
</evidence>